<proteinExistence type="predicted"/>
<dbReference type="GeneID" id="63837117"/>
<keyword evidence="3" id="KW-1185">Reference proteome</keyword>
<accession>A0A9P4YBK8</accession>
<feature type="compositionally biased region" description="Gly residues" evidence="1">
    <location>
        <begin position="53"/>
        <end position="64"/>
    </location>
</feature>
<feature type="region of interest" description="Disordered" evidence="1">
    <location>
        <begin position="47"/>
        <end position="74"/>
    </location>
</feature>
<dbReference type="EMBL" id="MU032344">
    <property type="protein sequence ID" value="KAF3770035.1"/>
    <property type="molecule type" value="Genomic_DNA"/>
</dbReference>
<dbReference type="AlphaFoldDB" id="A0A9P4YBK8"/>
<organism evidence="2 3">
    <name type="scientific">Cryphonectria parasitica (strain ATCC 38755 / EP155)</name>
    <dbReference type="NCBI Taxonomy" id="660469"/>
    <lineage>
        <taxon>Eukaryota</taxon>
        <taxon>Fungi</taxon>
        <taxon>Dikarya</taxon>
        <taxon>Ascomycota</taxon>
        <taxon>Pezizomycotina</taxon>
        <taxon>Sordariomycetes</taxon>
        <taxon>Sordariomycetidae</taxon>
        <taxon>Diaporthales</taxon>
        <taxon>Cryphonectriaceae</taxon>
        <taxon>Cryphonectria-Endothia species complex</taxon>
        <taxon>Cryphonectria</taxon>
    </lineage>
</organism>
<sequence>MDRVLSAPEPLAHSVLVALCDDNHIQTLALQYLTELQDYAAALDRAPSKMGDASGGEGGGGGPGSSNPNPLKRKSIAQPPQLCIQCKRAFTLGDNSPTACLHHTGEMDINRDSEVWDDWDEDVYGMHDSPESKAEYPEGFTWSCCKENGTRPGCTKGYHLAIRNNQFKRFRMLERAITSPGVDRVFEGRLLRPNEFVNESLAEDSWEASNAPRDWAAYDMADNSGASEGDENDQ</sequence>
<gene>
    <name evidence="2" type="ORF">M406DRAFT_325508</name>
</gene>
<dbReference type="Proteomes" id="UP000803844">
    <property type="component" value="Unassembled WGS sequence"/>
</dbReference>
<name>A0A9P4YBK8_CRYP1</name>
<dbReference type="OrthoDB" id="5422613at2759"/>
<feature type="region of interest" description="Disordered" evidence="1">
    <location>
        <begin position="212"/>
        <end position="234"/>
    </location>
</feature>
<comment type="caution">
    <text evidence="2">The sequence shown here is derived from an EMBL/GenBank/DDBJ whole genome shotgun (WGS) entry which is preliminary data.</text>
</comment>
<dbReference type="PANTHER" id="PTHR38167">
    <property type="entry name" value="C2H2-TYPE DOMAIN-CONTAINING PROTEIN"/>
    <property type="match status" value="1"/>
</dbReference>
<evidence type="ECO:0000313" key="2">
    <source>
        <dbReference type="EMBL" id="KAF3770035.1"/>
    </source>
</evidence>
<evidence type="ECO:0000313" key="3">
    <source>
        <dbReference type="Proteomes" id="UP000803844"/>
    </source>
</evidence>
<evidence type="ECO:0000256" key="1">
    <source>
        <dbReference type="SAM" id="MobiDB-lite"/>
    </source>
</evidence>
<dbReference type="RefSeq" id="XP_040780996.1">
    <property type="nucleotide sequence ID" value="XM_040919988.1"/>
</dbReference>
<protein>
    <recommendedName>
        <fullName evidence="4">C2H2-type domain-containing protein</fullName>
    </recommendedName>
</protein>
<dbReference type="PANTHER" id="PTHR38167:SF1">
    <property type="entry name" value="C2H2-TYPE DOMAIN-CONTAINING PROTEIN"/>
    <property type="match status" value="1"/>
</dbReference>
<evidence type="ECO:0008006" key="4">
    <source>
        <dbReference type="Google" id="ProtNLM"/>
    </source>
</evidence>
<reference evidence="2" key="1">
    <citation type="journal article" date="2020" name="Phytopathology">
        <title>Genome sequence of the chestnut blight fungus Cryphonectria parasitica EP155: A fundamental resource for an archetypical invasive plant pathogen.</title>
        <authorList>
            <person name="Crouch J.A."/>
            <person name="Dawe A."/>
            <person name="Aerts A."/>
            <person name="Barry K."/>
            <person name="Churchill A.C.L."/>
            <person name="Grimwood J."/>
            <person name="Hillman B."/>
            <person name="Milgroom M.G."/>
            <person name="Pangilinan J."/>
            <person name="Smith M."/>
            <person name="Salamov A."/>
            <person name="Schmutz J."/>
            <person name="Yadav J."/>
            <person name="Grigoriev I.V."/>
            <person name="Nuss D."/>
        </authorList>
    </citation>
    <scope>NUCLEOTIDE SEQUENCE</scope>
    <source>
        <strain evidence="2">EP155</strain>
    </source>
</reference>